<accession>A0A151WQI2</accession>
<organism evidence="2 3">
    <name type="scientific">Mycetomoellerius zeteki</name>
    <dbReference type="NCBI Taxonomy" id="64791"/>
    <lineage>
        <taxon>Eukaryota</taxon>
        <taxon>Metazoa</taxon>
        <taxon>Ecdysozoa</taxon>
        <taxon>Arthropoda</taxon>
        <taxon>Hexapoda</taxon>
        <taxon>Insecta</taxon>
        <taxon>Pterygota</taxon>
        <taxon>Neoptera</taxon>
        <taxon>Endopterygota</taxon>
        <taxon>Hymenoptera</taxon>
        <taxon>Apocrita</taxon>
        <taxon>Aculeata</taxon>
        <taxon>Formicoidea</taxon>
        <taxon>Formicidae</taxon>
        <taxon>Myrmicinae</taxon>
        <taxon>Mycetomoellerius</taxon>
    </lineage>
</organism>
<keyword evidence="3" id="KW-1185">Reference proteome</keyword>
<evidence type="ECO:0000313" key="3">
    <source>
        <dbReference type="Proteomes" id="UP000075809"/>
    </source>
</evidence>
<feature type="region of interest" description="Disordered" evidence="1">
    <location>
        <begin position="1"/>
        <end position="26"/>
    </location>
</feature>
<feature type="compositionally biased region" description="Basic and acidic residues" evidence="1">
    <location>
        <begin position="16"/>
        <end position="26"/>
    </location>
</feature>
<dbReference type="EMBL" id="KQ982821">
    <property type="protein sequence ID" value="KYQ50159.1"/>
    <property type="molecule type" value="Genomic_DNA"/>
</dbReference>
<name>A0A151WQI2_9HYME</name>
<evidence type="ECO:0000313" key="2">
    <source>
        <dbReference type="EMBL" id="KYQ50159.1"/>
    </source>
</evidence>
<protein>
    <submittedName>
        <fullName evidence="2">Uncharacterized protein</fullName>
    </submittedName>
</protein>
<feature type="non-terminal residue" evidence="2">
    <location>
        <position position="1"/>
    </location>
</feature>
<reference evidence="2 3" key="1">
    <citation type="submission" date="2015-09" db="EMBL/GenBank/DDBJ databases">
        <title>Trachymyrmex zeteki WGS genome.</title>
        <authorList>
            <person name="Nygaard S."/>
            <person name="Hu H."/>
            <person name="Boomsma J."/>
            <person name="Zhang G."/>
        </authorList>
    </citation>
    <scope>NUCLEOTIDE SEQUENCE [LARGE SCALE GENOMIC DNA]</scope>
    <source>
        <strain evidence="2">Tzet28-1</strain>
        <tissue evidence="2">Whole body</tissue>
    </source>
</reference>
<gene>
    <name evidence="2" type="ORF">ALC60_10728</name>
</gene>
<sequence length="179" mass="20319">VYASSGKLRGSGVPAREGHSLEKRIARDIRDNARKIPEGSVHHDSSRMIKGDPTRASSEWLRYPVRLWLFDGKEKREVQVSGRGKRTKKRTICEDEAFNATLSSGFLLPEEDPRDFIVDIGPILTMVGDAAYYAAALSKLMILLRERGRNGKTRAARTLLHGVQHERFNQYSSRDFDYN</sequence>
<dbReference type="AlphaFoldDB" id="A0A151WQI2"/>
<dbReference type="Proteomes" id="UP000075809">
    <property type="component" value="Unassembled WGS sequence"/>
</dbReference>
<proteinExistence type="predicted"/>
<evidence type="ECO:0000256" key="1">
    <source>
        <dbReference type="SAM" id="MobiDB-lite"/>
    </source>
</evidence>